<evidence type="ECO:0000313" key="4">
    <source>
        <dbReference type="RefSeq" id="XP_030977013.1"/>
    </source>
</evidence>
<feature type="chain" id="PRO_5028440577" description="SGNH hydrolase-type esterase domain-containing protein" evidence="1">
    <location>
        <begin position="21"/>
        <end position="315"/>
    </location>
</feature>
<reference evidence="3 4" key="1">
    <citation type="journal article" date="2019" name="Mol. Biol. Evol.">
        <title>Blast fungal genomes show frequent chromosomal changes, gene gains and losses, and effector gene turnover.</title>
        <authorList>
            <person name="Gomez Luciano L.B."/>
            <person name="Jason Tsai I."/>
            <person name="Chuma I."/>
            <person name="Tosa Y."/>
            <person name="Chen Y.H."/>
            <person name="Li J.Y."/>
            <person name="Li M.Y."/>
            <person name="Jade Lu M.Y."/>
            <person name="Nakayashiki H."/>
            <person name="Li W.H."/>
        </authorList>
    </citation>
    <scope>NUCLEOTIDE SEQUENCE [LARGE SCALE GENOMIC DNA]</scope>
    <source>
        <strain evidence="3 4">NI907</strain>
    </source>
</reference>
<dbReference type="CDD" id="cd01833">
    <property type="entry name" value="XynB_like"/>
    <property type="match status" value="1"/>
</dbReference>
<proteinExistence type="predicted"/>
<reference evidence="4" key="3">
    <citation type="submission" date="2025-08" db="UniProtKB">
        <authorList>
            <consortium name="RefSeq"/>
        </authorList>
    </citation>
    <scope>IDENTIFICATION</scope>
    <source>
        <strain evidence="4">NI907</strain>
    </source>
</reference>
<dbReference type="SUPFAM" id="SSF52266">
    <property type="entry name" value="SGNH hydrolase"/>
    <property type="match status" value="1"/>
</dbReference>
<dbReference type="InterPro" id="IPR013830">
    <property type="entry name" value="SGNH_hydro"/>
</dbReference>
<keyword evidence="1" id="KW-0732">Signal</keyword>
<organism evidence="3 4">
    <name type="scientific">Pyricularia grisea</name>
    <name type="common">Crabgrass-specific blast fungus</name>
    <name type="synonym">Magnaporthe grisea</name>
    <dbReference type="NCBI Taxonomy" id="148305"/>
    <lineage>
        <taxon>Eukaryota</taxon>
        <taxon>Fungi</taxon>
        <taxon>Dikarya</taxon>
        <taxon>Ascomycota</taxon>
        <taxon>Pezizomycotina</taxon>
        <taxon>Sordariomycetes</taxon>
        <taxon>Sordariomycetidae</taxon>
        <taxon>Magnaporthales</taxon>
        <taxon>Pyriculariaceae</taxon>
        <taxon>Pyricularia</taxon>
    </lineage>
</organism>
<dbReference type="InterPro" id="IPR036514">
    <property type="entry name" value="SGNH_hydro_sf"/>
</dbReference>
<dbReference type="RefSeq" id="XP_030977013.1">
    <property type="nucleotide sequence ID" value="XM_031131192.1"/>
</dbReference>
<name>A0A6P8AQ36_PYRGI</name>
<dbReference type="AlphaFoldDB" id="A0A6P8AQ36"/>
<dbReference type="GO" id="GO:0004622">
    <property type="term" value="F:phosphatidylcholine lysophospholipase activity"/>
    <property type="evidence" value="ECO:0007669"/>
    <property type="project" value="TreeGrafter"/>
</dbReference>
<feature type="signal peptide" evidence="1">
    <location>
        <begin position="1"/>
        <end position="20"/>
    </location>
</feature>
<evidence type="ECO:0000259" key="2">
    <source>
        <dbReference type="Pfam" id="PF13472"/>
    </source>
</evidence>
<protein>
    <recommendedName>
        <fullName evidence="2">SGNH hydrolase-type esterase domain-containing protein</fullName>
    </recommendedName>
</protein>
<accession>A0A6P8AQ36</accession>
<dbReference type="PANTHER" id="PTHR30383:SF5">
    <property type="entry name" value="SGNH HYDROLASE-TYPE ESTERASE DOMAIN-CONTAINING PROTEIN"/>
    <property type="match status" value="1"/>
</dbReference>
<dbReference type="Gene3D" id="3.40.50.1110">
    <property type="entry name" value="SGNH hydrolase"/>
    <property type="match status" value="1"/>
</dbReference>
<dbReference type="GeneID" id="41966097"/>
<gene>
    <name evidence="4" type="ORF">PgNI_11221</name>
</gene>
<dbReference type="InterPro" id="IPR051532">
    <property type="entry name" value="Ester_Hydrolysis_Enzymes"/>
</dbReference>
<dbReference type="Pfam" id="PF13472">
    <property type="entry name" value="Lipase_GDSL_2"/>
    <property type="match status" value="1"/>
</dbReference>
<reference evidence="4" key="2">
    <citation type="submission" date="2019-10" db="EMBL/GenBank/DDBJ databases">
        <authorList>
            <consortium name="NCBI Genome Project"/>
        </authorList>
    </citation>
    <scope>NUCLEOTIDE SEQUENCE</scope>
    <source>
        <strain evidence="4">NI907</strain>
    </source>
</reference>
<sequence length="315" mass="34193">MVTSIIKAATALLFVPFVSVNSLTTTSSRANKGQIIRNVVTTNDTTPSHDSKQEGRSILRYRGTSPGKAVKSGTDLRILCAGDSITVGYLSNQYGGDGNGYREQLREDLSKDVVQFAGTEKAGKMTDGYFAAWSGKTIQYIADHIGPSLKQQPNVILLHAGTNDMNSNSAISTEGNDPKAAASRLGSLVDQMITGSPRATILVAMIVNTCVQDQSNRTKEYQQLIPGIVKARRDDGHHVLAVDFTDISVESLRDCVHPTNPGYKLLGDYWYDFMMQIPKDWIEAPLGAAPVRNGVHRNTPAVALVLIVLMVPQFL</sequence>
<evidence type="ECO:0000256" key="1">
    <source>
        <dbReference type="SAM" id="SignalP"/>
    </source>
</evidence>
<evidence type="ECO:0000313" key="3">
    <source>
        <dbReference type="Proteomes" id="UP000515153"/>
    </source>
</evidence>
<feature type="domain" description="SGNH hydrolase-type esterase" evidence="2">
    <location>
        <begin position="80"/>
        <end position="265"/>
    </location>
</feature>
<dbReference type="Proteomes" id="UP000515153">
    <property type="component" value="Chromosome VI"/>
</dbReference>
<keyword evidence="3" id="KW-1185">Reference proteome</keyword>
<dbReference type="KEGG" id="pgri:PgNI_11221"/>
<dbReference type="PANTHER" id="PTHR30383">
    <property type="entry name" value="THIOESTERASE 1/PROTEASE 1/LYSOPHOSPHOLIPASE L1"/>
    <property type="match status" value="1"/>
</dbReference>